<feature type="binding site" description="in other chain" evidence="5">
    <location>
        <position position="27"/>
    </location>
    <ligand>
        <name>phosphate</name>
        <dbReference type="ChEBI" id="CHEBI:43474"/>
        <note>ligand shared between dimeric partners</note>
    </ligand>
</feature>
<dbReference type="PANTHER" id="PTHR43691">
    <property type="entry name" value="URIDINE PHOSPHORYLASE"/>
    <property type="match status" value="1"/>
</dbReference>
<dbReference type="PROSITE" id="PS01232">
    <property type="entry name" value="PNP_UDP_1"/>
    <property type="match status" value="1"/>
</dbReference>
<dbReference type="GO" id="GO:0004850">
    <property type="term" value="F:uridine phosphorylase activity"/>
    <property type="evidence" value="ECO:0007669"/>
    <property type="project" value="UniProtKB-EC"/>
</dbReference>
<dbReference type="InterPro" id="IPR018016">
    <property type="entry name" value="Nucleoside_phosphorylase_CS"/>
</dbReference>
<accession>A0AAE4AKQ1</accession>
<keyword evidence="8" id="KW-1185">Reference proteome</keyword>
<organism evidence="7 8">
    <name type="scientific">Moryella indoligenes</name>
    <dbReference type="NCBI Taxonomy" id="371674"/>
    <lineage>
        <taxon>Bacteria</taxon>
        <taxon>Bacillati</taxon>
        <taxon>Bacillota</taxon>
        <taxon>Clostridia</taxon>
        <taxon>Lachnospirales</taxon>
        <taxon>Lachnospiraceae</taxon>
        <taxon>Moryella</taxon>
    </lineage>
</organism>
<proteinExistence type="inferred from homology"/>
<feature type="binding site" evidence="5">
    <location>
        <position position="50"/>
    </location>
    <ligand>
        <name>phosphate</name>
        <dbReference type="ChEBI" id="CHEBI:43474"/>
        <note>ligand shared between dimeric partners</note>
    </ligand>
</feature>
<comment type="subunit">
    <text evidence="5">Homohexamer; trimer of homodimers.</text>
</comment>
<comment type="catalytic activity">
    <reaction evidence="5">
        <text>a purine D-ribonucleoside + phosphate = a purine nucleobase + alpha-D-ribose 1-phosphate</text>
        <dbReference type="Rhea" id="RHEA:19805"/>
        <dbReference type="ChEBI" id="CHEBI:26386"/>
        <dbReference type="ChEBI" id="CHEBI:43474"/>
        <dbReference type="ChEBI" id="CHEBI:57720"/>
        <dbReference type="ChEBI" id="CHEBI:142355"/>
        <dbReference type="EC" id="2.4.2.1"/>
    </reaction>
</comment>
<sequence length="243" mass="26029">MDVKNLIPTPHIEAGPGEIAETILLPGDPLRAKFIAEHFLETPKLFNSVRNMLGYTGSYHGKAVSVMGTGMGCPSMGIYSYELIHFYGVKNLIRVGTAGSINPRVKLRDMVFGMGACTTSNFPALMELPGSYAPVCSFALLKKAVEEAERRGQSYQVGNILSSDMFYGPAEGAEATKKWAAMGVLAIEMEAAALYTNAAYGGANALTILTISDHLLTGETTNAAERQSSFTDMMELALSLAIE</sequence>
<dbReference type="EMBL" id="JAUSTO010000006">
    <property type="protein sequence ID" value="MDQ0152469.1"/>
    <property type="molecule type" value="Genomic_DNA"/>
</dbReference>
<dbReference type="GO" id="GO:0006152">
    <property type="term" value="P:purine nucleoside catabolic process"/>
    <property type="evidence" value="ECO:0007669"/>
    <property type="project" value="TreeGrafter"/>
</dbReference>
<feature type="binding site" description="in other chain" evidence="5">
    <location>
        <begin position="212"/>
        <end position="213"/>
    </location>
    <ligand>
        <name>a purine D-ribonucleoside</name>
        <dbReference type="ChEBI" id="CHEBI:142355"/>
        <note>ligand shared between dimeric partners</note>
    </ligand>
</feature>
<evidence type="ECO:0000256" key="5">
    <source>
        <dbReference type="HAMAP-Rule" id="MF_01627"/>
    </source>
</evidence>
<keyword evidence="2 5" id="KW-0328">Glycosyltransferase</keyword>
<dbReference type="EC" id="2.4.2.1" evidence="5"/>
<evidence type="ECO:0000256" key="4">
    <source>
        <dbReference type="ARBA" id="ARBA00048447"/>
    </source>
</evidence>
<evidence type="ECO:0000259" key="6">
    <source>
        <dbReference type="Pfam" id="PF01048"/>
    </source>
</evidence>
<feature type="binding site" description="in other chain" evidence="5">
    <location>
        <begin position="94"/>
        <end position="97"/>
    </location>
    <ligand>
        <name>phosphate</name>
        <dbReference type="ChEBI" id="CHEBI:43474"/>
        <note>ligand shared between dimeric partners</note>
    </ligand>
</feature>
<dbReference type="HAMAP" id="MF_01627">
    <property type="entry name" value="Pur_nucleosid_phosp"/>
    <property type="match status" value="1"/>
</dbReference>
<dbReference type="Proteomes" id="UP001241537">
    <property type="component" value="Unassembled WGS sequence"/>
</dbReference>
<feature type="active site" description="Proton donor" evidence="5">
    <location>
        <position position="213"/>
    </location>
</feature>
<comment type="function">
    <text evidence="5">Catalyzes the reversible phosphorolytic breakdown of the N-glycosidic bond in the beta-(deoxy)ribonucleoside molecules, with the formation of the corresponding free purine bases and pentose-1-phosphate.</text>
</comment>
<dbReference type="Pfam" id="PF01048">
    <property type="entry name" value="PNP_UDP_1"/>
    <property type="match status" value="1"/>
</dbReference>
<comment type="catalytic activity">
    <reaction evidence="4">
        <text>uridine + phosphate = alpha-D-ribose 1-phosphate + uracil</text>
        <dbReference type="Rhea" id="RHEA:24388"/>
        <dbReference type="ChEBI" id="CHEBI:16704"/>
        <dbReference type="ChEBI" id="CHEBI:17568"/>
        <dbReference type="ChEBI" id="CHEBI:43474"/>
        <dbReference type="ChEBI" id="CHEBI:57720"/>
        <dbReference type="EC" id="2.4.2.3"/>
    </reaction>
</comment>
<gene>
    <name evidence="5" type="primary">deoD</name>
    <name evidence="7" type="ORF">J2S20_001161</name>
</gene>
<dbReference type="InterPro" id="IPR004402">
    <property type="entry name" value="DeoD-type"/>
</dbReference>
<comment type="similarity">
    <text evidence="1 5">Belongs to the PNP/UDP phosphorylase family.</text>
</comment>
<dbReference type="GO" id="GO:0004731">
    <property type="term" value="F:purine-nucleoside phosphorylase activity"/>
    <property type="evidence" value="ECO:0007669"/>
    <property type="project" value="UniProtKB-UniRule"/>
</dbReference>
<dbReference type="PANTHER" id="PTHR43691:SF11">
    <property type="entry name" value="FI09636P-RELATED"/>
    <property type="match status" value="1"/>
</dbReference>
<dbReference type="Gene3D" id="3.40.50.1580">
    <property type="entry name" value="Nucleoside phosphorylase domain"/>
    <property type="match status" value="1"/>
</dbReference>
<dbReference type="NCBIfam" id="TIGR00107">
    <property type="entry name" value="deoD"/>
    <property type="match status" value="1"/>
</dbReference>
<dbReference type="CDD" id="cd09006">
    <property type="entry name" value="PNP_EcPNPI-like"/>
    <property type="match status" value="1"/>
</dbReference>
<keyword evidence="3 5" id="KW-0808">Transferase</keyword>
<comment type="caution">
    <text evidence="7">The sequence shown here is derived from an EMBL/GenBank/DDBJ whole genome shotgun (WGS) entry which is preliminary data.</text>
</comment>
<evidence type="ECO:0000256" key="3">
    <source>
        <dbReference type="ARBA" id="ARBA00022679"/>
    </source>
</evidence>
<feature type="site" description="Important for catalytic activity" evidence="5">
    <location>
        <position position="226"/>
    </location>
</feature>
<evidence type="ECO:0000313" key="8">
    <source>
        <dbReference type="Proteomes" id="UP001241537"/>
    </source>
</evidence>
<feature type="binding site" evidence="5">
    <location>
        <position position="11"/>
    </location>
    <ligand>
        <name>a purine D-ribonucleoside</name>
        <dbReference type="ChEBI" id="CHEBI:142355"/>
        <note>ligand shared between dimeric partners</note>
    </ligand>
</feature>
<feature type="binding site" description="in other chain" evidence="5">
    <location>
        <begin position="188"/>
        <end position="190"/>
    </location>
    <ligand>
        <name>a purine D-ribonucleoside</name>
        <dbReference type="ChEBI" id="CHEBI:142355"/>
        <note>ligand shared between dimeric partners</note>
    </ligand>
</feature>
<feature type="domain" description="Nucleoside phosphorylase" evidence="6">
    <location>
        <begin position="23"/>
        <end position="235"/>
    </location>
</feature>
<feature type="binding site" description="in other chain" evidence="5">
    <location>
        <position position="31"/>
    </location>
    <ligand>
        <name>phosphate</name>
        <dbReference type="ChEBI" id="CHEBI:43474"/>
        <note>ligand shared between dimeric partners</note>
    </ligand>
</feature>
<reference evidence="7" key="1">
    <citation type="submission" date="2023-07" db="EMBL/GenBank/DDBJ databases">
        <title>Genomic Encyclopedia of Type Strains, Phase IV (KMG-IV): sequencing the most valuable type-strain genomes for metagenomic binning, comparative biology and taxonomic classification.</title>
        <authorList>
            <person name="Goeker M."/>
        </authorList>
    </citation>
    <scope>NUCLEOTIDE SEQUENCE</scope>
    <source>
        <strain evidence="7">DSM 19659</strain>
    </source>
</reference>
<evidence type="ECO:0000313" key="7">
    <source>
        <dbReference type="EMBL" id="MDQ0152469.1"/>
    </source>
</evidence>
<dbReference type="SUPFAM" id="SSF53167">
    <property type="entry name" value="Purine and uridine phosphorylases"/>
    <property type="match status" value="1"/>
</dbReference>
<dbReference type="GO" id="GO:0005829">
    <property type="term" value="C:cytosol"/>
    <property type="evidence" value="ECO:0007669"/>
    <property type="project" value="TreeGrafter"/>
</dbReference>
<dbReference type="NCBIfam" id="NF004489">
    <property type="entry name" value="PRK05819.1"/>
    <property type="match status" value="1"/>
</dbReference>
<evidence type="ECO:0000256" key="1">
    <source>
        <dbReference type="ARBA" id="ARBA00010456"/>
    </source>
</evidence>
<dbReference type="InterPro" id="IPR000845">
    <property type="entry name" value="Nucleoside_phosphorylase_d"/>
</dbReference>
<comment type="catalytic activity">
    <reaction evidence="5">
        <text>a purine 2'-deoxy-D-ribonucleoside + phosphate = a purine nucleobase + 2-deoxy-alpha-D-ribose 1-phosphate</text>
        <dbReference type="Rhea" id="RHEA:36431"/>
        <dbReference type="ChEBI" id="CHEBI:26386"/>
        <dbReference type="ChEBI" id="CHEBI:43474"/>
        <dbReference type="ChEBI" id="CHEBI:57259"/>
        <dbReference type="ChEBI" id="CHEBI:142361"/>
        <dbReference type="EC" id="2.4.2.1"/>
    </reaction>
</comment>
<name>A0AAE4AKQ1_9FIRM</name>
<dbReference type="RefSeq" id="WP_106612696.1">
    <property type="nucleotide sequence ID" value="NZ_JAUSTO010000006.1"/>
</dbReference>
<dbReference type="AlphaFoldDB" id="A0AAE4AKQ1"/>
<evidence type="ECO:0000256" key="2">
    <source>
        <dbReference type="ARBA" id="ARBA00022676"/>
    </source>
</evidence>
<protein>
    <recommendedName>
        <fullName evidence="5">Purine nucleoside phosphorylase DeoD-type</fullName>
        <shortName evidence="5">PNP</shortName>
        <ecNumber evidence="5">2.4.2.1</ecNumber>
    </recommendedName>
</protein>
<dbReference type="InterPro" id="IPR035994">
    <property type="entry name" value="Nucleoside_phosphorylase_sf"/>
</dbReference>